<dbReference type="VEuPathDB" id="AmoebaDB:EHI8A_244960"/>
<dbReference type="VEuPathDB" id="AmoebaDB:KM1_326380"/>
<feature type="modified residue" description="N6-(pyridoxal phosphate)lysine" evidence="8">
    <location>
        <position position="58"/>
    </location>
</feature>
<dbReference type="VEuPathDB" id="AmoebaDB:EHI_160930"/>
<dbReference type="Gene3D" id="3.40.50.1100">
    <property type="match status" value="2"/>
</dbReference>
<dbReference type="AlphaFoldDB" id="A0A5K1U3P0"/>
<evidence type="ECO:0000256" key="2">
    <source>
        <dbReference type="ARBA" id="ARBA00007103"/>
    </source>
</evidence>
<comment type="caution">
    <text evidence="10">The sequence shown here is derived from an EMBL/GenBank/DDBJ whole genome shotgun (WGS) entry which is preliminary data.</text>
</comment>
<dbReference type="EMBL" id="BDEQ01000001">
    <property type="protein sequence ID" value="GAT95572.1"/>
    <property type="molecule type" value="Genomic_DNA"/>
</dbReference>
<dbReference type="CDD" id="cd01561">
    <property type="entry name" value="CBS_like"/>
    <property type="match status" value="1"/>
</dbReference>
<protein>
    <submittedName>
        <fullName evidence="10">Cysteine synthase a putative</fullName>
    </submittedName>
</protein>
<dbReference type="NCBIfam" id="TIGR01136">
    <property type="entry name" value="cysKM"/>
    <property type="match status" value="1"/>
</dbReference>
<reference evidence="10 11" key="1">
    <citation type="submission" date="2016-05" db="EMBL/GenBank/DDBJ databases">
        <title>First whole genome sequencing of Entamoeba histolytica HM1:IMSS-clone-6.</title>
        <authorList>
            <person name="Mukherjee Avik.K."/>
            <person name="Izumyama S."/>
            <person name="Nakada-Tsukui K."/>
            <person name="Nozaki T."/>
        </authorList>
    </citation>
    <scope>NUCLEOTIDE SEQUENCE [LARGE SCALE GENOMIC DNA]</scope>
    <source>
        <strain evidence="10 11">HM1:IMSS clone 6</strain>
    </source>
</reference>
<evidence type="ECO:0000256" key="6">
    <source>
        <dbReference type="ARBA" id="ARBA00023192"/>
    </source>
</evidence>
<dbReference type="SUPFAM" id="SSF53686">
    <property type="entry name" value="Tryptophan synthase beta subunit-like PLP-dependent enzymes"/>
    <property type="match status" value="1"/>
</dbReference>
<keyword evidence="4" id="KW-0808">Transferase</keyword>
<accession>A0A5K1U3P0</accession>
<dbReference type="NCBIfam" id="TIGR01139">
    <property type="entry name" value="cysK"/>
    <property type="match status" value="1"/>
</dbReference>
<dbReference type="GO" id="GO:0006535">
    <property type="term" value="P:cysteine biosynthetic process from serine"/>
    <property type="evidence" value="ECO:0007669"/>
    <property type="project" value="InterPro"/>
</dbReference>
<dbReference type="PANTHER" id="PTHR10314">
    <property type="entry name" value="CYSTATHIONINE BETA-SYNTHASE"/>
    <property type="match status" value="1"/>
</dbReference>
<organism evidence="10 11">
    <name type="scientific">Entamoeba histolytica</name>
    <dbReference type="NCBI Taxonomy" id="5759"/>
    <lineage>
        <taxon>Eukaryota</taxon>
        <taxon>Amoebozoa</taxon>
        <taxon>Evosea</taxon>
        <taxon>Archamoebae</taxon>
        <taxon>Mastigamoebida</taxon>
        <taxon>Entamoebidae</taxon>
        <taxon>Entamoeba</taxon>
    </lineage>
</organism>
<name>A0A5K1U3P0_ENTHI</name>
<dbReference type="InterPro" id="IPR050214">
    <property type="entry name" value="Cys_Synth/Cystath_Beta-Synth"/>
</dbReference>
<evidence type="ECO:0000259" key="9">
    <source>
        <dbReference type="Pfam" id="PF00291"/>
    </source>
</evidence>
<dbReference type="GO" id="GO:0004124">
    <property type="term" value="F:cysteine synthase activity"/>
    <property type="evidence" value="ECO:0007669"/>
    <property type="project" value="InterPro"/>
</dbReference>
<evidence type="ECO:0000256" key="7">
    <source>
        <dbReference type="PIRSR" id="PIRSR605856-50"/>
    </source>
</evidence>
<keyword evidence="3" id="KW-0028">Amino-acid biosynthesis</keyword>
<evidence type="ECO:0000313" key="11">
    <source>
        <dbReference type="Proteomes" id="UP000078387"/>
    </source>
</evidence>
<dbReference type="FunFam" id="3.40.50.1100:FF:000006">
    <property type="entry name" value="Cysteine synthase"/>
    <property type="match status" value="1"/>
</dbReference>
<evidence type="ECO:0000313" key="10">
    <source>
        <dbReference type="EMBL" id="GAT95572.1"/>
    </source>
</evidence>
<keyword evidence="5 7" id="KW-0663">Pyridoxal phosphate</keyword>
<feature type="binding site" evidence="7">
    <location>
        <begin position="192"/>
        <end position="196"/>
    </location>
    <ligand>
        <name>pyridoxal 5'-phosphate</name>
        <dbReference type="ChEBI" id="CHEBI:597326"/>
    </ligand>
</feature>
<evidence type="ECO:0000256" key="1">
    <source>
        <dbReference type="ARBA" id="ARBA00001933"/>
    </source>
</evidence>
<dbReference type="InterPro" id="IPR005859">
    <property type="entry name" value="CysK"/>
</dbReference>
<dbReference type="InterPro" id="IPR036052">
    <property type="entry name" value="TrpB-like_PALP_sf"/>
</dbReference>
<feature type="binding site" evidence="7">
    <location>
        <position position="88"/>
    </location>
    <ligand>
        <name>pyridoxal 5'-phosphate</name>
        <dbReference type="ChEBI" id="CHEBI:597326"/>
    </ligand>
</feature>
<dbReference type="VEuPathDB" id="AmoebaDB:EHI5A_105850"/>
<dbReference type="Pfam" id="PF00291">
    <property type="entry name" value="PALP"/>
    <property type="match status" value="1"/>
</dbReference>
<evidence type="ECO:0000256" key="5">
    <source>
        <dbReference type="ARBA" id="ARBA00022898"/>
    </source>
</evidence>
<gene>
    <name evidence="10" type="ORF">CL6EHI_160930</name>
</gene>
<keyword evidence="6" id="KW-0198">Cysteine biosynthesis</keyword>
<comment type="similarity">
    <text evidence="2">Belongs to the cysteine synthase/cystathionine beta-synthase family.</text>
</comment>
<evidence type="ECO:0000256" key="8">
    <source>
        <dbReference type="PIRSR" id="PIRSR605856-51"/>
    </source>
</evidence>
<evidence type="ECO:0000256" key="3">
    <source>
        <dbReference type="ARBA" id="ARBA00022605"/>
    </source>
</evidence>
<sequence length="337" mass="36734">MEQISINSPRKRIYHNILETIGGTPLVELHGVTEHPRIKKGTRILVKLEYFNPMSSVKDRVGFNIVYQAIKDGRLKPGMEIIEATSGNTGIALCQAGAVFGYRVNIAMPSTMSVERQMIMKAFGAELILTEGKKGMPGAIEEVNKMIKENPGKYFVANQFGNPDNTAAHHYTANEIWEDTDGEVDIVVSAVGTSGTVIGVAEKLKEKKKGIKIIAVEPEESAVLEGKAKGPHGIQGIGAGFIPDIYKKEFVDEIIPIKTQDAWKMARAVVKYDGIMCGMSSGAAILAGLKEAEKPENEGKTIVIIVPSCGERYLSTDLYKIKDEGTKIQILDSLLNE</sequence>
<dbReference type="OMA" id="MWGAEII"/>
<dbReference type="InterPro" id="IPR005856">
    <property type="entry name" value="Cys_synth"/>
</dbReference>
<feature type="domain" description="Tryptophan synthase beta chain-like PALP" evidence="9">
    <location>
        <begin position="18"/>
        <end position="307"/>
    </location>
</feature>
<evidence type="ECO:0000256" key="4">
    <source>
        <dbReference type="ARBA" id="ARBA00022679"/>
    </source>
</evidence>
<dbReference type="VEuPathDB" id="AmoebaDB:EHI7A_198840"/>
<dbReference type="InterPro" id="IPR001926">
    <property type="entry name" value="TrpB-like_PALP"/>
</dbReference>
<comment type="cofactor">
    <cofactor evidence="1 7">
        <name>pyridoxal 5'-phosphate</name>
        <dbReference type="ChEBI" id="CHEBI:597326"/>
    </cofactor>
</comment>
<feature type="binding site" evidence="7">
    <location>
        <position position="280"/>
    </location>
    <ligand>
        <name>pyridoxal 5'-phosphate</name>
        <dbReference type="ChEBI" id="CHEBI:597326"/>
    </ligand>
</feature>
<proteinExistence type="inferred from homology"/>
<dbReference type="Proteomes" id="UP000078387">
    <property type="component" value="Unassembled WGS sequence"/>
</dbReference>